<feature type="transmembrane region" description="Helical" evidence="2">
    <location>
        <begin position="31"/>
        <end position="58"/>
    </location>
</feature>
<feature type="region of interest" description="Disordered" evidence="1">
    <location>
        <begin position="110"/>
        <end position="133"/>
    </location>
</feature>
<reference evidence="3" key="1">
    <citation type="journal article" date="2012" name="Nature">
        <title>The oyster genome reveals stress adaptation and complexity of shell formation.</title>
        <authorList>
            <person name="Zhang G."/>
            <person name="Fang X."/>
            <person name="Guo X."/>
            <person name="Li L."/>
            <person name="Luo R."/>
            <person name="Xu F."/>
            <person name="Yang P."/>
            <person name="Zhang L."/>
            <person name="Wang X."/>
            <person name="Qi H."/>
            <person name="Xiong Z."/>
            <person name="Que H."/>
            <person name="Xie Y."/>
            <person name="Holland P.W."/>
            <person name="Paps J."/>
            <person name="Zhu Y."/>
            <person name="Wu F."/>
            <person name="Chen Y."/>
            <person name="Wang J."/>
            <person name="Peng C."/>
            <person name="Meng J."/>
            <person name="Yang L."/>
            <person name="Liu J."/>
            <person name="Wen B."/>
            <person name="Zhang N."/>
            <person name="Huang Z."/>
            <person name="Zhu Q."/>
            <person name="Feng Y."/>
            <person name="Mount A."/>
            <person name="Hedgecock D."/>
            <person name="Xu Z."/>
            <person name="Liu Y."/>
            <person name="Domazet-Loso T."/>
            <person name="Du Y."/>
            <person name="Sun X."/>
            <person name="Zhang S."/>
            <person name="Liu B."/>
            <person name="Cheng P."/>
            <person name="Jiang X."/>
            <person name="Li J."/>
            <person name="Fan D."/>
            <person name="Wang W."/>
            <person name="Fu W."/>
            <person name="Wang T."/>
            <person name="Wang B."/>
            <person name="Zhang J."/>
            <person name="Peng Z."/>
            <person name="Li Y."/>
            <person name="Li N."/>
            <person name="Wang J."/>
            <person name="Chen M."/>
            <person name="He Y."/>
            <person name="Tan F."/>
            <person name="Song X."/>
            <person name="Zheng Q."/>
            <person name="Huang R."/>
            <person name="Yang H."/>
            <person name="Du X."/>
            <person name="Chen L."/>
            <person name="Yang M."/>
            <person name="Gaffney P.M."/>
            <person name="Wang S."/>
            <person name="Luo L."/>
            <person name="She Z."/>
            <person name="Ming Y."/>
            <person name="Huang W."/>
            <person name="Zhang S."/>
            <person name="Huang B."/>
            <person name="Zhang Y."/>
            <person name="Qu T."/>
            <person name="Ni P."/>
            <person name="Miao G."/>
            <person name="Wang J."/>
            <person name="Wang Q."/>
            <person name="Steinberg C.E."/>
            <person name="Wang H."/>
            <person name="Li N."/>
            <person name="Qian L."/>
            <person name="Zhang G."/>
            <person name="Li Y."/>
            <person name="Yang H."/>
            <person name="Liu X."/>
            <person name="Wang J."/>
            <person name="Yin Y."/>
            <person name="Wang J."/>
        </authorList>
    </citation>
    <scope>NUCLEOTIDE SEQUENCE [LARGE SCALE GENOMIC DNA]</scope>
    <source>
        <strain evidence="3">05x7-T-G4-1.051#20</strain>
    </source>
</reference>
<gene>
    <name evidence="3" type="ORF">CGI_10001315</name>
</gene>
<keyword evidence="2" id="KW-0812">Transmembrane</keyword>
<dbReference type="AlphaFoldDB" id="K1Q727"/>
<dbReference type="InParanoid" id="K1Q727"/>
<keyword evidence="2" id="KW-0472">Membrane</keyword>
<keyword evidence="2" id="KW-1133">Transmembrane helix</keyword>
<accession>K1Q727</accession>
<name>K1Q727_MAGGI</name>
<sequence>MTYQLVQISPYPTFSLNPACDPSIEIHSTQISLTVAFLSGGAIGIVLLSSVMIVIVIIRRRRSLQKKKGNTDYEERIHQSDLRDHEYAGIEHISNLSDDDLTKVSSVSENINPHNTVRDGHYEETSTSPNENDHEYAELKMVHMSLPRETTEKRTK</sequence>
<dbReference type="EMBL" id="JH823136">
    <property type="protein sequence ID" value="EKC17271.1"/>
    <property type="molecule type" value="Genomic_DNA"/>
</dbReference>
<protein>
    <submittedName>
        <fullName evidence="3">Uncharacterized protein</fullName>
    </submittedName>
</protein>
<proteinExistence type="predicted"/>
<organism evidence="3">
    <name type="scientific">Magallana gigas</name>
    <name type="common">Pacific oyster</name>
    <name type="synonym">Crassostrea gigas</name>
    <dbReference type="NCBI Taxonomy" id="29159"/>
    <lineage>
        <taxon>Eukaryota</taxon>
        <taxon>Metazoa</taxon>
        <taxon>Spiralia</taxon>
        <taxon>Lophotrochozoa</taxon>
        <taxon>Mollusca</taxon>
        <taxon>Bivalvia</taxon>
        <taxon>Autobranchia</taxon>
        <taxon>Pteriomorphia</taxon>
        <taxon>Ostreida</taxon>
        <taxon>Ostreoidea</taxon>
        <taxon>Ostreidae</taxon>
        <taxon>Magallana</taxon>
    </lineage>
</organism>
<dbReference type="HOGENOM" id="CLU_1688426_0_0_1"/>
<evidence type="ECO:0000256" key="2">
    <source>
        <dbReference type="SAM" id="Phobius"/>
    </source>
</evidence>
<evidence type="ECO:0000256" key="1">
    <source>
        <dbReference type="SAM" id="MobiDB-lite"/>
    </source>
</evidence>
<evidence type="ECO:0000313" key="3">
    <source>
        <dbReference type="EMBL" id="EKC17271.1"/>
    </source>
</evidence>